<sequence length="278" mass="30283">MSLPARFVLRINEETPLTSLNYCLVWLRLLHFAVSASFLGLFANLYGGLPRGFVASRGVTIIFALATTAGVYPMIFPWLLLWYERLSTKVRCLRVSRATDALVLSPLLIALAVLLGDAGVPATCETLYEFDIYAYGKLPNSSIDACNPHARTNECGTGYGQRQDNSDLCESVKAGFALVILAIVIVYFIVATSGYYLYRISKIDPSLPMYSTSEQHLVSEIQRPGTAHVRSGNINGEPPPPYTVTVPTTNQIAPPPLETTPPLETISIPAMEAATTPP</sequence>
<feature type="transmembrane region" description="Helical" evidence="1">
    <location>
        <begin position="101"/>
        <end position="120"/>
    </location>
</feature>
<evidence type="ECO:0000256" key="1">
    <source>
        <dbReference type="SAM" id="Phobius"/>
    </source>
</evidence>
<proteinExistence type="predicted"/>
<organism evidence="2 3">
    <name type="scientific">Tothia fuscella</name>
    <dbReference type="NCBI Taxonomy" id="1048955"/>
    <lineage>
        <taxon>Eukaryota</taxon>
        <taxon>Fungi</taxon>
        <taxon>Dikarya</taxon>
        <taxon>Ascomycota</taxon>
        <taxon>Pezizomycotina</taxon>
        <taxon>Dothideomycetes</taxon>
        <taxon>Pleosporomycetidae</taxon>
        <taxon>Venturiales</taxon>
        <taxon>Cylindrosympodiaceae</taxon>
        <taxon>Tothia</taxon>
    </lineage>
</organism>
<dbReference type="AlphaFoldDB" id="A0A9P4U0K4"/>
<keyword evidence="1" id="KW-0472">Membrane</keyword>
<evidence type="ECO:0000313" key="2">
    <source>
        <dbReference type="EMBL" id="KAF2433669.1"/>
    </source>
</evidence>
<keyword evidence="1" id="KW-0812">Transmembrane</keyword>
<keyword evidence="3" id="KW-1185">Reference proteome</keyword>
<feature type="transmembrane region" description="Helical" evidence="1">
    <location>
        <begin position="174"/>
        <end position="198"/>
    </location>
</feature>
<gene>
    <name evidence="2" type="ORF">EJ08DRAFT_657808</name>
</gene>
<dbReference type="EMBL" id="MU007019">
    <property type="protein sequence ID" value="KAF2433669.1"/>
    <property type="molecule type" value="Genomic_DNA"/>
</dbReference>
<dbReference type="OrthoDB" id="3924996at2759"/>
<dbReference type="Proteomes" id="UP000800235">
    <property type="component" value="Unassembled WGS sequence"/>
</dbReference>
<protein>
    <recommendedName>
        <fullName evidence="4">MARVEL domain-containing protein</fullName>
    </recommendedName>
</protein>
<evidence type="ECO:0000313" key="3">
    <source>
        <dbReference type="Proteomes" id="UP000800235"/>
    </source>
</evidence>
<accession>A0A9P4U0K4</accession>
<keyword evidence="1" id="KW-1133">Transmembrane helix</keyword>
<comment type="caution">
    <text evidence="2">The sequence shown here is derived from an EMBL/GenBank/DDBJ whole genome shotgun (WGS) entry which is preliminary data.</text>
</comment>
<name>A0A9P4U0K4_9PEZI</name>
<feature type="transmembrane region" description="Helical" evidence="1">
    <location>
        <begin position="58"/>
        <end position="81"/>
    </location>
</feature>
<feature type="transmembrane region" description="Helical" evidence="1">
    <location>
        <begin position="20"/>
        <end position="46"/>
    </location>
</feature>
<evidence type="ECO:0008006" key="4">
    <source>
        <dbReference type="Google" id="ProtNLM"/>
    </source>
</evidence>
<reference evidence="2" key="1">
    <citation type="journal article" date="2020" name="Stud. Mycol.">
        <title>101 Dothideomycetes genomes: a test case for predicting lifestyles and emergence of pathogens.</title>
        <authorList>
            <person name="Haridas S."/>
            <person name="Albert R."/>
            <person name="Binder M."/>
            <person name="Bloem J."/>
            <person name="Labutti K."/>
            <person name="Salamov A."/>
            <person name="Andreopoulos B."/>
            <person name="Baker S."/>
            <person name="Barry K."/>
            <person name="Bills G."/>
            <person name="Bluhm B."/>
            <person name="Cannon C."/>
            <person name="Castanera R."/>
            <person name="Culley D."/>
            <person name="Daum C."/>
            <person name="Ezra D."/>
            <person name="Gonzalez J."/>
            <person name="Henrissat B."/>
            <person name="Kuo A."/>
            <person name="Liang C."/>
            <person name="Lipzen A."/>
            <person name="Lutzoni F."/>
            <person name="Magnuson J."/>
            <person name="Mondo S."/>
            <person name="Nolan M."/>
            <person name="Ohm R."/>
            <person name="Pangilinan J."/>
            <person name="Park H.-J."/>
            <person name="Ramirez L."/>
            <person name="Alfaro M."/>
            <person name="Sun H."/>
            <person name="Tritt A."/>
            <person name="Yoshinaga Y."/>
            <person name="Zwiers L.-H."/>
            <person name="Turgeon B."/>
            <person name="Goodwin S."/>
            <person name="Spatafora J."/>
            <person name="Crous P."/>
            <person name="Grigoriev I."/>
        </authorList>
    </citation>
    <scope>NUCLEOTIDE SEQUENCE</scope>
    <source>
        <strain evidence="2">CBS 130266</strain>
    </source>
</reference>